<organism evidence="2 3">
    <name type="scientific">Haliscomenobacter hydrossis (strain ATCC 27775 / DSM 1100 / LMG 10767 / O)</name>
    <dbReference type="NCBI Taxonomy" id="760192"/>
    <lineage>
        <taxon>Bacteria</taxon>
        <taxon>Pseudomonadati</taxon>
        <taxon>Bacteroidota</taxon>
        <taxon>Saprospiria</taxon>
        <taxon>Saprospirales</taxon>
        <taxon>Haliscomenobacteraceae</taxon>
        <taxon>Haliscomenobacter</taxon>
    </lineage>
</organism>
<feature type="compositionally biased region" description="Polar residues" evidence="1">
    <location>
        <begin position="39"/>
        <end position="48"/>
    </location>
</feature>
<dbReference type="Proteomes" id="UP000008461">
    <property type="component" value="Chromosome"/>
</dbReference>
<evidence type="ECO:0000256" key="1">
    <source>
        <dbReference type="SAM" id="MobiDB-lite"/>
    </source>
</evidence>
<evidence type="ECO:0000313" key="3">
    <source>
        <dbReference type="Proteomes" id="UP000008461"/>
    </source>
</evidence>
<reference key="2">
    <citation type="submission" date="2011-04" db="EMBL/GenBank/DDBJ databases">
        <title>Complete sequence of chromosome of Haliscomenobacter hydrossis DSM 1100.</title>
        <authorList>
            <consortium name="US DOE Joint Genome Institute (JGI-PGF)"/>
            <person name="Lucas S."/>
            <person name="Han J."/>
            <person name="Lapidus A."/>
            <person name="Bruce D."/>
            <person name="Goodwin L."/>
            <person name="Pitluck S."/>
            <person name="Peters L."/>
            <person name="Kyrpides N."/>
            <person name="Mavromatis K."/>
            <person name="Ivanova N."/>
            <person name="Ovchinnikova G."/>
            <person name="Pagani I."/>
            <person name="Daligault H."/>
            <person name="Detter J.C."/>
            <person name="Han C."/>
            <person name="Land M."/>
            <person name="Hauser L."/>
            <person name="Markowitz V."/>
            <person name="Cheng J.-F."/>
            <person name="Hugenholtz P."/>
            <person name="Woyke T."/>
            <person name="Wu D."/>
            <person name="Verbarg S."/>
            <person name="Frueling A."/>
            <person name="Brambilla E."/>
            <person name="Klenk H.-P."/>
            <person name="Eisen J.A."/>
        </authorList>
    </citation>
    <scope>NUCLEOTIDE SEQUENCE</scope>
    <source>
        <strain>DSM 1100</strain>
    </source>
</reference>
<reference evidence="2 3" key="1">
    <citation type="journal article" date="2011" name="Stand. Genomic Sci.">
        <title>Complete genome sequence of Haliscomenobacter hydrossis type strain (O).</title>
        <authorList>
            <consortium name="US DOE Joint Genome Institute (JGI-PGF)"/>
            <person name="Daligault H."/>
            <person name="Lapidus A."/>
            <person name="Zeytun A."/>
            <person name="Nolan M."/>
            <person name="Lucas S."/>
            <person name="Del Rio T.G."/>
            <person name="Tice H."/>
            <person name="Cheng J.F."/>
            <person name="Tapia R."/>
            <person name="Han C."/>
            <person name="Goodwin L."/>
            <person name="Pitluck S."/>
            <person name="Liolios K."/>
            <person name="Pagani I."/>
            <person name="Ivanova N."/>
            <person name="Huntemann M."/>
            <person name="Mavromatis K."/>
            <person name="Mikhailova N."/>
            <person name="Pati A."/>
            <person name="Chen A."/>
            <person name="Palaniappan K."/>
            <person name="Land M."/>
            <person name="Hauser L."/>
            <person name="Brambilla E.M."/>
            <person name="Rohde M."/>
            <person name="Verbarg S."/>
            <person name="Goker M."/>
            <person name="Bristow J."/>
            <person name="Eisen J.A."/>
            <person name="Markowitz V."/>
            <person name="Hugenholtz P."/>
            <person name="Kyrpides N.C."/>
            <person name="Klenk H.P."/>
            <person name="Woyke T."/>
        </authorList>
    </citation>
    <scope>NUCLEOTIDE SEQUENCE [LARGE SCALE GENOMIC DNA]</scope>
    <source>
        <strain evidence="3">ATCC 27775 / DSM 1100 / LMG 10767 / O</strain>
    </source>
</reference>
<feature type="region of interest" description="Disordered" evidence="1">
    <location>
        <begin position="39"/>
        <end position="63"/>
    </location>
</feature>
<dbReference type="AlphaFoldDB" id="F4L5P4"/>
<gene>
    <name evidence="2" type="ordered locus">Halhy_4031</name>
</gene>
<name>F4L5P4_HALH1</name>
<evidence type="ECO:0000313" key="2">
    <source>
        <dbReference type="EMBL" id="AEE51879.1"/>
    </source>
</evidence>
<proteinExistence type="predicted"/>
<keyword evidence="3" id="KW-1185">Reference proteome</keyword>
<dbReference type="KEGG" id="hhy:Halhy_4031"/>
<dbReference type="HOGENOM" id="CLU_2879637_0_0_10"/>
<protein>
    <submittedName>
        <fullName evidence="2">Uncharacterized protein</fullName>
    </submittedName>
</protein>
<accession>F4L5P4</accession>
<dbReference type="EMBL" id="CP002691">
    <property type="protein sequence ID" value="AEE51879.1"/>
    <property type="molecule type" value="Genomic_DNA"/>
</dbReference>
<sequence length="63" mass="7278">MRKTGKKPYAKQTTYQIGDHVKNIELTAMKEGLLHEFNTNPVDSAQNDWHQRLPKTVVQQEGK</sequence>